<dbReference type="Proteomes" id="UP000258016">
    <property type="component" value="Chromosome"/>
</dbReference>
<protein>
    <submittedName>
        <fullName evidence="2">NAD-dependent dehydratase</fullName>
    </submittedName>
</protein>
<evidence type="ECO:0000313" key="3">
    <source>
        <dbReference type="Proteomes" id="UP000258016"/>
    </source>
</evidence>
<dbReference type="PRINTS" id="PR00080">
    <property type="entry name" value="SDRFAMILY"/>
</dbReference>
<dbReference type="InterPro" id="IPR036291">
    <property type="entry name" value="NAD(P)-bd_dom_sf"/>
</dbReference>
<evidence type="ECO:0000256" key="1">
    <source>
        <dbReference type="ARBA" id="ARBA00006484"/>
    </source>
</evidence>
<name>A0ABN5B3S3_9SPHN</name>
<dbReference type="CDD" id="cd05233">
    <property type="entry name" value="SDR_c"/>
    <property type="match status" value="2"/>
</dbReference>
<gene>
    <name evidence="2" type="ORF">B5J99_04270</name>
</gene>
<dbReference type="PANTHER" id="PTHR42760">
    <property type="entry name" value="SHORT-CHAIN DEHYDROGENASES/REDUCTASES FAMILY MEMBER"/>
    <property type="match status" value="1"/>
</dbReference>
<dbReference type="PANTHER" id="PTHR42760:SF40">
    <property type="entry name" value="3-OXOACYL-[ACYL-CARRIER-PROTEIN] REDUCTASE, CHLOROPLASTIC"/>
    <property type="match status" value="1"/>
</dbReference>
<dbReference type="EMBL" id="CP020083">
    <property type="protein sequence ID" value="ASR50786.1"/>
    <property type="molecule type" value="Genomic_DNA"/>
</dbReference>
<dbReference type="Pfam" id="PF13561">
    <property type="entry name" value="adh_short_C2"/>
    <property type="match status" value="1"/>
</dbReference>
<keyword evidence="3" id="KW-1185">Reference proteome</keyword>
<evidence type="ECO:0000313" key="2">
    <source>
        <dbReference type="EMBL" id="ASR50786.1"/>
    </source>
</evidence>
<dbReference type="SUPFAM" id="SSF51735">
    <property type="entry name" value="NAD(P)-binding Rossmann-fold domains"/>
    <property type="match status" value="4"/>
</dbReference>
<dbReference type="Gene3D" id="3.40.50.720">
    <property type="entry name" value="NAD(P)-binding Rossmann-like Domain"/>
    <property type="match status" value="3"/>
</dbReference>
<dbReference type="RefSeq" id="WP_117351602.1">
    <property type="nucleotide sequence ID" value="NZ_CP020083.1"/>
</dbReference>
<accession>A0ABN5B3S3</accession>
<comment type="similarity">
    <text evidence="1">Belongs to the short-chain dehydrogenases/reductases (SDR) family.</text>
</comment>
<sequence>MTSSKSKATKAGATDGRLAGKVALVTGAAGNLGGAIIRRFIGEGATLVMTGRTAERLEAAKAALLSETGVDEARVFTVILDGGDPDSVRAAMGEVKAALGRIDVLVNNAGSAGPRQTLENVPLTKAEMEANGDTETVADAMRNLLGVSWNLTRAAAPIMPAGGSVINISTIFAHTRYHGRTAYVVPKAALNALSQELAKELGAEGIRVNTVFPGPIESERIRTVFASMDKLQGEGDGATADYFMGRMSLKRAMGGAKPAKTLPVPGDIADACLFLASDESSALNGNEIDVTHGMEVRKDSRSTYMTRPSMRSLDGTGLSVLIAAGEQWEDALEIARIQLLQGARVLLGLTRQVDVAQAEARVRAQNLGDGIDIMRFNRAEPDGMEAVLRAFSDAHGPINSAIILPVKASNLFSATLAGATDADVDLLLDIELSGAIALARTLARYWKQRTDLLQDPRYVFMSSPTDGNGDRFGRIMTAAIAQLITIWRDESRVEALHGRQQRAVWGNQIIRYTNAEEDNIRFAAGHATRIVFKEQKITETSLYLPANIGEETGARKAMLGFAENITGLHLGKVALITGGSAGIGGQVARLLALAGAKVMMVARRESELEAARERIVGELQDVGFSGVERRIKFIANVDVSDFDSLRRAADATMEEFGRIDYLINNAGVAGAEDMVIDMPLDTWRWTLDANLISNYLLMHYVVPIMKRQGSGYILNVSSYFGGEKFLAVAYPNRADYAVSKAGQRAMVESFSRFLGPEIQVNAIAPGPVDGDRLSGTGGKPGLFLRRARLILENKRLNAIYAAVIESIREGAEVTHVLGRLARNDTGYLSHDRSTPDPLRLLCLELAREGDGICTWDRYLLTPEIAGRLLARLRSAGYLLQNADWQERSGTADGLTGWLMVTPPDDMPYLPQDRIGKEADKVGRGVLSQLHLGAMPKESEVAQATVFYLADRAVSGETFMPSGGLSVERSYTEREMFGSPKQERLDRMKGTTVWVIGEHLADYIAETANHLIGGLGVARMVLLTRTEAGGAGVLAMLDAEVADKVTVRVCGADIEGAMDTALTDFGRPTTVVSTPMAGLPDRLFDDGAMLDPAEFRDLCEENLTHHFRIARKASLYDGCQLVLVSPDVPFGQSGPAFALANFVKTTLHAFTATLAVENERLVHDVPTNQINLTRRIRSEEPRNAVEHQEELKRFARAVLLVGAPLPDAQDSRYRARIYRGTSMTV</sequence>
<dbReference type="GeneID" id="303484788"/>
<dbReference type="Pfam" id="PF00106">
    <property type="entry name" value="adh_short"/>
    <property type="match status" value="1"/>
</dbReference>
<proteinExistence type="inferred from homology"/>
<dbReference type="InterPro" id="IPR002347">
    <property type="entry name" value="SDR_fam"/>
</dbReference>
<organism evidence="2 3">
    <name type="scientific">Blastomonas fulva</name>
    <dbReference type="NCBI Taxonomy" id="1550728"/>
    <lineage>
        <taxon>Bacteria</taxon>
        <taxon>Pseudomonadati</taxon>
        <taxon>Pseudomonadota</taxon>
        <taxon>Alphaproteobacteria</taxon>
        <taxon>Sphingomonadales</taxon>
        <taxon>Sphingomonadaceae</taxon>
        <taxon>Blastomonas</taxon>
    </lineage>
</organism>
<reference evidence="2 3" key="1">
    <citation type="submission" date="2017-03" db="EMBL/GenBank/DDBJ databases">
        <title>Complete genome sequence of Blastomonas fulva degrading microcsystin LR.</title>
        <authorList>
            <person name="Lee H.-g."/>
            <person name="Jin L."/>
            <person name="oh H.-M."/>
        </authorList>
    </citation>
    <scope>NUCLEOTIDE SEQUENCE [LARGE SCALE GENOMIC DNA]</scope>
    <source>
        <strain evidence="2 3">T2</strain>
    </source>
</reference>
<dbReference type="PRINTS" id="PR00081">
    <property type="entry name" value="GDHRDH"/>
</dbReference>